<sequence length="371" mass="42962">MDNLQSFRPEWACPPGETIKEFLEERDWSIEYFAHSIRKSVIDTESLIKGSLEINDDLACLLSKTLGAPSKFWISRETQYRLSLKQIKKNEEWLNQLPISDMIKRGWFDRKFSKKEKLTACLNFFDVTSVSDWYDIYINKTNVTAFRQSTAYSINDIATITWLRKGEIDSNSIHCSAWNKKRFKESLPEIKKLSCQKEPSKFIPEMRRICADSGVALVVAREPEGCRASGAVRFISENKALMILSFRGLSDDQFWFSFFHEAGHLVLHERYLKENNSILVDNENQPNANKEIEKEANDFAFDTLIPKEYQAEFSKLNPQSSYRAILSFSKTLGISPGIVVGQMQHSNKCKKSHNNKLKERYSEEHINQLVL</sequence>
<dbReference type="SUPFAM" id="SSF47413">
    <property type="entry name" value="lambda repressor-like DNA-binding domains"/>
    <property type="match status" value="1"/>
</dbReference>
<dbReference type="RefSeq" id="WP_182807539.1">
    <property type="nucleotide sequence ID" value="NZ_JACJFM010000003.1"/>
</dbReference>
<dbReference type="InterPro" id="IPR010359">
    <property type="entry name" value="IrrE_HExxH"/>
</dbReference>
<reference evidence="2 3" key="1">
    <citation type="submission" date="2020-08" db="EMBL/GenBank/DDBJ databases">
        <title>Oceanospirillum sp. nov. isolated from marine sediment.</title>
        <authorList>
            <person name="Ji X."/>
        </authorList>
    </citation>
    <scope>NUCLEOTIDE SEQUENCE [LARGE SCALE GENOMIC DNA]</scope>
    <source>
        <strain evidence="2 3">D5</strain>
    </source>
</reference>
<comment type="caution">
    <text evidence="2">The sequence shown here is derived from an EMBL/GenBank/DDBJ whole genome shotgun (WGS) entry which is preliminary data.</text>
</comment>
<evidence type="ECO:0000259" key="1">
    <source>
        <dbReference type="Pfam" id="PF06114"/>
    </source>
</evidence>
<dbReference type="Gene3D" id="1.10.260.40">
    <property type="entry name" value="lambda repressor-like DNA-binding domains"/>
    <property type="match status" value="1"/>
</dbReference>
<evidence type="ECO:0000313" key="2">
    <source>
        <dbReference type="EMBL" id="MBB1485760.1"/>
    </source>
</evidence>
<evidence type="ECO:0000313" key="3">
    <source>
        <dbReference type="Proteomes" id="UP000565262"/>
    </source>
</evidence>
<gene>
    <name evidence="2" type="ORF">H4O21_03935</name>
</gene>
<organism evidence="2 3">
    <name type="scientific">Oceanospirillum sediminis</name>
    <dbReference type="NCBI Taxonomy" id="2760088"/>
    <lineage>
        <taxon>Bacteria</taxon>
        <taxon>Pseudomonadati</taxon>
        <taxon>Pseudomonadota</taxon>
        <taxon>Gammaproteobacteria</taxon>
        <taxon>Oceanospirillales</taxon>
        <taxon>Oceanospirillaceae</taxon>
        <taxon>Oceanospirillum</taxon>
    </lineage>
</organism>
<feature type="domain" description="IrrE N-terminal-like" evidence="1">
    <location>
        <begin position="233"/>
        <end position="313"/>
    </location>
</feature>
<dbReference type="Pfam" id="PF06114">
    <property type="entry name" value="Peptidase_M78"/>
    <property type="match status" value="1"/>
</dbReference>
<dbReference type="Gene3D" id="1.10.10.2910">
    <property type="match status" value="1"/>
</dbReference>
<dbReference type="EMBL" id="JACJFM010000003">
    <property type="protein sequence ID" value="MBB1485760.1"/>
    <property type="molecule type" value="Genomic_DNA"/>
</dbReference>
<name>A0A839IM23_9GAMM</name>
<protein>
    <submittedName>
        <fullName evidence="2">ImmA/IrrE family metallo-endopeptidase</fullName>
    </submittedName>
</protein>
<dbReference type="AlphaFoldDB" id="A0A839IM23"/>
<dbReference type="InterPro" id="IPR010982">
    <property type="entry name" value="Lambda_DNA-bd_dom_sf"/>
</dbReference>
<accession>A0A839IM23</accession>
<dbReference type="Proteomes" id="UP000565262">
    <property type="component" value="Unassembled WGS sequence"/>
</dbReference>
<dbReference type="GO" id="GO:0003677">
    <property type="term" value="F:DNA binding"/>
    <property type="evidence" value="ECO:0007669"/>
    <property type="project" value="InterPro"/>
</dbReference>
<proteinExistence type="predicted"/>
<keyword evidence="3" id="KW-1185">Reference proteome</keyword>